<gene>
    <name evidence="4" type="ORF">FNYG_13900</name>
</gene>
<dbReference type="SUPFAM" id="SSF52540">
    <property type="entry name" value="P-loop containing nucleoside triphosphate hydrolases"/>
    <property type="match status" value="1"/>
</dbReference>
<protein>
    <recommendedName>
        <fullName evidence="3">Nephrocystin 3-like N-terminal domain-containing protein</fullName>
    </recommendedName>
</protein>
<evidence type="ECO:0000256" key="2">
    <source>
        <dbReference type="SAM" id="Coils"/>
    </source>
</evidence>
<dbReference type="Pfam" id="PF24883">
    <property type="entry name" value="NPHP3_N"/>
    <property type="match status" value="1"/>
</dbReference>
<dbReference type="AlphaFoldDB" id="A0A2K0UUF6"/>
<dbReference type="Gene3D" id="3.40.50.300">
    <property type="entry name" value="P-loop containing nucleotide triphosphate hydrolases"/>
    <property type="match status" value="1"/>
</dbReference>
<dbReference type="InterPro" id="IPR027417">
    <property type="entry name" value="P-loop_NTPase"/>
</dbReference>
<dbReference type="OrthoDB" id="1658288at2759"/>
<feature type="coiled-coil region" evidence="2">
    <location>
        <begin position="65"/>
        <end position="126"/>
    </location>
</feature>
<dbReference type="PANTHER" id="PTHR10039:SF14">
    <property type="entry name" value="NACHT DOMAIN-CONTAINING PROTEIN"/>
    <property type="match status" value="1"/>
</dbReference>
<keyword evidence="1" id="KW-0677">Repeat</keyword>
<feature type="domain" description="Nephrocystin 3-like N-terminal" evidence="3">
    <location>
        <begin position="169"/>
        <end position="337"/>
    </location>
</feature>
<dbReference type="PANTHER" id="PTHR10039">
    <property type="entry name" value="AMELOGENIN"/>
    <property type="match status" value="1"/>
</dbReference>
<keyword evidence="5" id="KW-1185">Reference proteome</keyword>
<proteinExistence type="predicted"/>
<dbReference type="Proteomes" id="UP000236664">
    <property type="component" value="Unassembled WGS sequence"/>
</dbReference>
<evidence type="ECO:0000313" key="5">
    <source>
        <dbReference type="Proteomes" id="UP000236664"/>
    </source>
</evidence>
<keyword evidence="2" id="KW-0175">Coiled coil</keyword>
<evidence type="ECO:0000259" key="3">
    <source>
        <dbReference type="Pfam" id="PF24883"/>
    </source>
</evidence>
<dbReference type="STRING" id="42673.A0A2K0UUF6"/>
<comment type="caution">
    <text evidence="4">The sequence shown here is derived from an EMBL/GenBank/DDBJ whole genome shotgun (WGS) entry which is preliminary data.</text>
</comment>
<evidence type="ECO:0000313" key="4">
    <source>
        <dbReference type="EMBL" id="PNP61417.1"/>
    </source>
</evidence>
<name>A0A2K0UUF6_GIBNY</name>
<evidence type="ECO:0000256" key="1">
    <source>
        <dbReference type="ARBA" id="ARBA00022737"/>
    </source>
</evidence>
<sequence>MEVVGVIAGVPGLIQIIQAVTTAIRGVSKKDLAPKIAQNLVSSLQNVAQILERGKEQGLWDERQFEQHKSTIEQWTKELASLNDMLQPSNLKKAPRRSLKKFCLILTELEKRLNEWSTRLSQIQTELILIMTDVQQHAMRRILHETITARLRSDLHPCSASFIPDKTPGTCEWIWSQSTFCDWIKASSTIPDSYLKRTLCVYGIKGSGKSVLTKAVAERLGEQGQIALHFSFWSGNENQRKLQDLLRTLVWQTLRRITDVDLEKVSKLLTGGDGIDKRSLVEAFSLALSGISQKVYCTIDGIDESGEDWNSDTDGCLSTILDLVKNHTNFHVLLTGREASMRTLLKKAVPRLEITEHLIRSDIEKLISVEIHDSLRNYSPVTRAEAQKDLEARTQIMFLWVTLVLKELRRCSSIEDVRHTLQQVPHDLDREYHRLFFQLMTRTRGSRAKPSISMKRARYILSSILACPEPMTGEDLCYAYATQVNTSGTIEDDLTTIDGIMDACGDFVRVTEGRYHIIHASASDFLMRPKDEWEVEDMNISYFRIALTEVHESMSLACFKYIRSIDLGAMNKLASKLPNL</sequence>
<organism evidence="4 5">
    <name type="scientific">Gibberella nygamai</name>
    <name type="common">Bean root rot disease fungus</name>
    <name type="synonym">Fusarium nygamai</name>
    <dbReference type="NCBI Taxonomy" id="42673"/>
    <lineage>
        <taxon>Eukaryota</taxon>
        <taxon>Fungi</taxon>
        <taxon>Dikarya</taxon>
        <taxon>Ascomycota</taxon>
        <taxon>Pezizomycotina</taxon>
        <taxon>Sordariomycetes</taxon>
        <taxon>Hypocreomycetidae</taxon>
        <taxon>Hypocreales</taxon>
        <taxon>Nectriaceae</taxon>
        <taxon>Fusarium</taxon>
        <taxon>Fusarium fujikuroi species complex</taxon>
    </lineage>
</organism>
<dbReference type="EMBL" id="MTQA01000299">
    <property type="protein sequence ID" value="PNP61417.1"/>
    <property type="molecule type" value="Genomic_DNA"/>
</dbReference>
<accession>A0A2K0UUF6</accession>
<reference evidence="4 5" key="1">
    <citation type="submission" date="2017-06" db="EMBL/GenBank/DDBJ databases">
        <title>Genome of Fusarium nygamai isolate CS10214.</title>
        <authorList>
            <person name="Gardiner D.M."/>
            <person name="Obanor F."/>
            <person name="Kazan K."/>
        </authorList>
    </citation>
    <scope>NUCLEOTIDE SEQUENCE [LARGE SCALE GENOMIC DNA]</scope>
    <source>
        <strain evidence="4 5">CS10214</strain>
    </source>
</reference>
<dbReference type="InterPro" id="IPR056884">
    <property type="entry name" value="NPHP3-like_N"/>
</dbReference>